<dbReference type="InParanoid" id="A7EHU0"/>
<evidence type="ECO:0000313" key="1">
    <source>
        <dbReference type="EMBL" id="EDO02406.1"/>
    </source>
</evidence>
<gene>
    <name evidence="1" type="ORF">SS1G_04882</name>
</gene>
<dbReference type="Proteomes" id="UP000001312">
    <property type="component" value="Unassembled WGS sequence"/>
</dbReference>
<name>A7EHU0_SCLS1</name>
<reference evidence="2" key="1">
    <citation type="journal article" date="2011" name="PLoS Genet.">
        <title>Genomic analysis of the necrotrophic fungal pathogens Sclerotinia sclerotiorum and Botrytis cinerea.</title>
        <authorList>
            <person name="Amselem J."/>
            <person name="Cuomo C.A."/>
            <person name="van Kan J.A."/>
            <person name="Viaud M."/>
            <person name="Benito E.P."/>
            <person name="Couloux A."/>
            <person name="Coutinho P.M."/>
            <person name="de Vries R.P."/>
            <person name="Dyer P.S."/>
            <person name="Fillinger S."/>
            <person name="Fournier E."/>
            <person name="Gout L."/>
            <person name="Hahn M."/>
            <person name="Kohn L."/>
            <person name="Lapalu N."/>
            <person name="Plummer K.M."/>
            <person name="Pradier J.M."/>
            <person name="Quevillon E."/>
            <person name="Sharon A."/>
            <person name="Simon A."/>
            <person name="ten Have A."/>
            <person name="Tudzynski B."/>
            <person name="Tudzynski P."/>
            <person name="Wincker P."/>
            <person name="Andrew M."/>
            <person name="Anthouard V."/>
            <person name="Beever R.E."/>
            <person name="Beffa R."/>
            <person name="Benoit I."/>
            <person name="Bouzid O."/>
            <person name="Brault B."/>
            <person name="Chen Z."/>
            <person name="Choquer M."/>
            <person name="Collemare J."/>
            <person name="Cotton P."/>
            <person name="Danchin E.G."/>
            <person name="Da Silva C."/>
            <person name="Gautier A."/>
            <person name="Giraud C."/>
            <person name="Giraud T."/>
            <person name="Gonzalez C."/>
            <person name="Grossetete S."/>
            <person name="Guldener U."/>
            <person name="Henrissat B."/>
            <person name="Howlett B.J."/>
            <person name="Kodira C."/>
            <person name="Kretschmer M."/>
            <person name="Lappartient A."/>
            <person name="Leroch M."/>
            <person name="Levis C."/>
            <person name="Mauceli E."/>
            <person name="Neuveglise C."/>
            <person name="Oeser B."/>
            <person name="Pearson M."/>
            <person name="Poulain J."/>
            <person name="Poussereau N."/>
            <person name="Quesneville H."/>
            <person name="Rascle C."/>
            <person name="Schumacher J."/>
            <person name="Segurens B."/>
            <person name="Sexton A."/>
            <person name="Silva E."/>
            <person name="Sirven C."/>
            <person name="Soanes D.M."/>
            <person name="Talbot N.J."/>
            <person name="Templeton M."/>
            <person name="Yandava C."/>
            <person name="Yarden O."/>
            <person name="Zeng Q."/>
            <person name="Rollins J.A."/>
            <person name="Lebrun M.H."/>
            <person name="Dickman M."/>
        </authorList>
    </citation>
    <scope>NUCLEOTIDE SEQUENCE [LARGE SCALE GENOMIC DNA]</scope>
    <source>
        <strain evidence="2">ATCC 18683 / 1980 / Ss-1</strain>
    </source>
</reference>
<dbReference type="EMBL" id="CH476626">
    <property type="protein sequence ID" value="EDO02406.1"/>
    <property type="molecule type" value="Genomic_DNA"/>
</dbReference>
<evidence type="ECO:0000313" key="2">
    <source>
        <dbReference type="Proteomes" id="UP000001312"/>
    </source>
</evidence>
<dbReference type="HOGENOM" id="CLU_3299658_0_0_1"/>
<keyword evidence="2" id="KW-1185">Reference proteome</keyword>
<sequence length="40" mass="4324">MASPSKIFAGKIITIIATYISEKGIRLQECEGLVVNDRAS</sequence>
<dbReference type="KEGG" id="ssl:SS1G_04882"/>
<proteinExistence type="predicted"/>
<dbReference type="GeneID" id="5489875"/>
<organism evidence="1 2">
    <name type="scientific">Sclerotinia sclerotiorum (strain ATCC 18683 / 1980 / Ss-1)</name>
    <name type="common">White mold</name>
    <name type="synonym">Whetzelinia sclerotiorum</name>
    <dbReference type="NCBI Taxonomy" id="665079"/>
    <lineage>
        <taxon>Eukaryota</taxon>
        <taxon>Fungi</taxon>
        <taxon>Dikarya</taxon>
        <taxon>Ascomycota</taxon>
        <taxon>Pezizomycotina</taxon>
        <taxon>Leotiomycetes</taxon>
        <taxon>Helotiales</taxon>
        <taxon>Sclerotiniaceae</taxon>
        <taxon>Sclerotinia</taxon>
    </lineage>
</organism>
<dbReference type="AlphaFoldDB" id="A7EHU0"/>
<dbReference type="RefSeq" id="XP_001593455.1">
    <property type="nucleotide sequence ID" value="XM_001593405.1"/>
</dbReference>
<accession>A7EHU0</accession>
<protein>
    <submittedName>
        <fullName evidence="1">Uncharacterized protein</fullName>
    </submittedName>
</protein>